<comment type="caution">
    <text evidence="2">The sequence shown here is derived from an EMBL/GenBank/DDBJ whole genome shotgun (WGS) entry which is preliminary data.</text>
</comment>
<evidence type="ECO:0000313" key="2">
    <source>
        <dbReference type="EMBL" id="TVO55944.1"/>
    </source>
</evidence>
<accession>A0A557QSQ2</accession>
<dbReference type="OrthoDB" id="9808681at2"/>
<name>A0A557QSQ2_9RHOO</name>
<dbReference type="Gene3D" id="1.10.530.10">
    <property type="match status" value="1"/>
</dbReference>
<evidence type="ECO:0000313" key="3">
    <source>
        <dbReference type="Proteomes" id="UP000319502"/>
    </source>
</evidence>
<protein>
    <submittedName>
        <fullName evidence="2">Lytic transglycosylase domain-containing protein</fullName>
    </submittedName>
</protein>
<dbReference type="SUPFAM" id="SSF53955">
    <property type="entry name" value="Lysozyme-like"/>
    <property type="match status" value="1"/>
</dbReference>
<dbReference type="InterPro" id="IPR008258">
    <property type="entry name" value="Transglycosylase_SLT_dom_1"/>
</dbReference>
<feature type="domain" description="Transglycosylase SLT" evidence="1">
    <location>
        <begin position="50"/>
        <end position="151"/>
    </location>
</feature>
<organism evidence="2 3">
    <name type="scientific">Denitromonas halophila</name>
    <dbReference type="NCBI Taxonomy" id="1629404"/>
    <lineage>
        <taxon>Bacteria</taxon>
        <taxon>Pseudomonadati</taxon>
        <taxon>Pseudomonadota</taxon>
        <taxon>Betaproteobacteria</taxon>
        <taxon>Rhodocyclales</taxon>
        <taxon>Zoogloeaceae</taxon>
        <taxon>Denitromonas</taxon>
    </lineage>
</organism>
<dbReference type="AlphaFoldDB" id="A0A557QSQ2"/>
<dbReference type="InterPro" id="IPR023346">
    <property type="entry name" value="Lysozyme-like_dom_sf"/>
</dbReference>
<dbReference type="EMBL" id="VMNK01000010">
    <property type="protein sequence ID" value="TVO55944.1"/>
    <property type="molecule type" value="Genomic_DNA"/>
</dbReference>
<gene>
    <name evidence="2" type="ORF">FHP91_12015</name>
</gene>
<proteinExistence type="predicted"/>
<evidence type="ECO:0000259" key="1">
    <source>
        <dbReference type="Pfam" id="PF01464"/>
    </source>
</evidence>
<reference evidence="2 3" key="1">
    <citation type="submission" date="2019-07" db="EMBL/GenBank/DDBJ databases">
        <title>The pathways for chlorine oxyanion respiration interact through the shared metabolite chlorate.</title>
        <authorList>
            <person name="Barnum T.P."/>
            <person name="Cheng Y."/>
            <person name="Hill K.A."/>
            <person name="Lucas L.N."/>
            <person name="Carlson H.K."/>
            <person name="Coates J.D."/>
        </authorList>
    </citation>
    <scope>NUCLEOTIDE SEQUENCE [LARGE SCALE GENOMIC DNA]</scope>
    <source>
        <strain evidence="2 3">SFB-3</strain>
    </source>
</reference>
<sequence length="172" mass="18545">MMATSVASANGTTGLNLNDVEPVTATAATVQPVAPVLGAKPSATPGRCTWESVARKWQVNPHVLYAIAKTESNLNPRAVNRSNANGSEDIGMMQINSWWLPQLAKLGITRADLFVPCVSLDVAGWILSQNMERHGNTWKAIGAYNAVTPSKQQIYAEKVFKNIALVSRNGTR</sequence>
<dbReference type="Proteomes" id="UP000319502">
    <property type="component" value="Unassembled WGS sequence"/>
</dbReference>
<dbReference type="CDD" id="cd13400">
    <property type="entry name" value="LT_IagB-like"/>
    <property type="match status" value="1"/>
</dbReference>
<dbReference type="Pfam" id="PF01464">
    <property type="entry name" value="SLT"/>
    <property type="match status" value="1"/>
</dbReference>
<keyword evidence="3" id="KW-1185">Reference proteome</keyword>